<organism evidence="4 5">
    <name type="scientific">Streptomyces mobaraensis (strain ATCC 29032 / DSM 40847 / JCM 4168 / NBRC 13819 / NCIMB 11159 / IPCR 16-22)</name>
    <dbReference type="NCBI Taxonomy" id="1223523"/>
    <lineage>
        <taxon>Bacteria</taxon>
        <taxon>Bacillati</taxon>
        <taxon>Actinomycetota</taxon>
        <taxon>Actinomycetes</taxon>
        <taxon>Kitasatosporales</taxon>
        <taxon>Streptomycetaceae</taxon>
        <taxon>Streptomyces</taxon>
    </lineage>
</organism>
<dbReference type="GO" id="GO:0003992">
    <property type="term" value="F:N2-acetyl-L-ornithine:2-oxoglutarate 5-aminotransferase activity"/>
    <property type="evidence" value="ECO:0007669"/>
    <property type="project" value="UniProtKB-EC"/>
</dbReference>
<dbReference type="EMBL" id="AORZ01000261">
    <property type="protein sequence ID" value="EME96278.1"/>
    <property type="molecule type" value="Genomic_DNA"/>
</dbReference>
<dbReference type="GO" id="GO:0030170">
    <property type="term" value="F:pyridoxal phosphate binding"/>
    <property type="evidence" value="ECO:0007669"/>
    <property type="project" value="InterPro"/>
</dbReference>
<dbReference type="PANTHER" id="PTHR11986">
    <property type="entry name" value="AMINOTRANSFERASE CLASS III"/>
    <property type="match status" value="1"/>
</dbReference>
<dbReference type="InterPro" id="IPR005814">
    <property type="entry name" value="Aminotrans_3"/>
</dbReference>
<reference evidence="4 5" key="1">
    <citation type="journal article" date="2013" name="Genome Announc.">
        <title>Whole-Genome Shotgun Assembly and Analysis of the Genome of Streptomyces mobaraensis DSM 40847, a Strain for Industrial Production of Microbial Transglutaminase.</title>
        <authorList>
            <person name="Yang H."/>
            <person name="He T."/>
            <person name="Wu W."/>
            <person name="Zhu W."/>
            <person name="Lu B."/>
            <person name="Sun W."/>
        </authorList>
    </citation>
    <scope>NUCLEOTIDE SEQUENCE [LARGE SCALE GENOMIC DNA]</scope>
    <source>
        <strain evidence="4 5">DSM 40847</strain>
    </source>
</reference>
<dbReference type="InterPro" id="IPR015422">
    <property type="entry name" value="PyrdxlP-dep_Trfase_small"/>
</dbReference>
<sequence>MTGDDGIRTPGERLAGRWRGALMDTYGTPPLALVSGQGATVRDADGRTYVDFVGGIAVNALGHAHP</sequence>
<dbReference type="eggNOG" id="COG4992">
    <property type="taxonomic scope" value="Bacteria"/>
</dbReference>
<proteinExistence type="predicted"/>
<evidence type="ECO:0000256" key="3">
    <source>
        <dbReference type="ARBA" id="ARBA00022679"/>
    </source>
</evidence>
<dbReference type="InterPro" id="IPR050103">
    <property type="entry name" value="Class-III_PLP-dep_AT"/>
</dbReference>
<dbReference type="PANTHER" id="PTHR11986:SF79">
    <property type="entry name" value="ACETYLORNITHINE AMINOTRANSFERASE, MITOCHONDRIAL"/>
    <property type="match status" value="1"/>
</dbReference>
<dbReference type="SUPFAM" id="SSF53383">
    <property type="entry name" value="PLP-dependent transferases"/>
    <property type="match status" value="1"/>
</dbReference>
<dbReference type="Proteomes" id="UP000011740">
    <property type="component" value="Unassembled WGS sequence"/>
</dbReference>
<dbReference type="Pfam" id="PF00202">
    <property type="entry name" value="Aminotran_3"/>
    <property type="match status" value="1"/>
</dbReference>
<name>M2ZU79_STRM1</name>
<evidence type="ECO:0000313" key="5">
    <source>
        <dbReference type="Proteomes" id="UP000011740"/>
    </source>
</evidence>
<keyword evidence="3 4" id="KW-0808">Transferase</keyword>
<dbReference type="STRING" id="1223523.H340_32312"/>
<dbReference type="Gene3D" id="3.90.1150.10">
    <property type="entry name" value="Aspartate Aminotransferase, domain 1"/>
    <property type="match status" value="1"/>
</dbReference>
<evidence type="ECO:0000256" key="2">
    <source>
        <dbReference type="ARBA" id="ARBA00022576"/>
    </source>
</evidence>
<gene>
    <name evidence="4" type="primary">argD</name>
    <name evidence="4" type="ORF">H340_32312</name>
</gene>
<evidence type="ECO:0000313" key="4">
    <source>
        <dbReference type="EMBL" id="EME96278.1"/>
    </source>
</evidence>
<dbReference type="EC" id="2.6.1.11" evidence="4"/>
<dbReference type="InterPro" id="IPR015424">
    <property type="entry name" value="PyrdxlP-dep_Trfase"/>
</dbReference>
<keyword evidence="2 4" id="KW-0032">Aminotransferase</keyword>
<evidence type="ECO:0000256" key="1">
    <source>
        <dbReference type="ARBA" id="ARBA00001933"/>
    </source>
</evidence>
<dbReference type="AlphaFoldDB" id="M2ZU79"/>
<comment type="caution">
    <text evidence="4">The sequence shown here is derived from an EMBL/GenBank/DDBJ whole genome shotgun (WGS) entry which is preliminary data.</text>
</comment>
<dbReference type="GO" id="GO:0042802">
    <property type="term" value="F:identical protein binding"/>
    <property type="evidence" value="ECO:0007669"/>
    <property type="project" value="TreeGrafter"/>
</dbReference>
<accession>M2ZU79</accession>
<feature type="non-terminal residue" evidence="4">
    <location>
        <position position="66"/>
    </location>
</feature>
<protein>
    <submittedName>
        <fullName evidence="4">Acetylornithine aminotransferase</fullName>
        <ecNumber evidence="4">2.6.1.11</ecNumber>
    </submittedName>
</protein>
<comment type="cofactor">
    <cofactor evidence="1">
        <name>pyridoxal 5'-phosphate</name>
        <dbReference type="ChEBI" id="CHEBI:597326"/>
    </cofactor>
</comment>